<reference evidence="3 4" key="1">
    <citation type="submission" date="2017-12" db="EMBL/GenBank/DDBJ databases">
        <title>The genome sequence of Caulobacter flavus CGMCC1 15093.</title>
        <authorList>
            <person name="Gao J."/>
            <person name="Mao X."/>
            <person name="Sun J."/>
        </authorList>
    </citation>
    <scope>NUCLEOTIDE SEQUENCE [LARGE SCALE GENOMIC DNA]</scope>
    <source>
        <strain evidence="3 4">CGMCC1 15093</strain>
    </source>
</reference>
<feature type="region of interest" description="Disordered" evidence="1">
    <location>
        <begin position="245"/>
        <end position="280"/>
    </location>
</feature>
<dbReference type="Proteomes" id="UP000234483">
    <property type="component" value="Unassembled WGS sequence"/>
</dbReference>
<sequence>MISALKAAAAKLAVVAPDIKAGSGKALEGLVLFSLAQALADHRAQVSARDSRSYPLTGPFILRGGPGHLVDPKLVPAGQPCFFAAEIHGQTVEIHNSLEFVGSSSVEHEMDVSVVWRHDAEAARTAPIRMIEGPPLVGVELKELSPAKPLDKNIPRAFVACILDLIPHWAIEVLAIGRRGRFGAYGLTRRDDRFWIITSAEISDPSRKYAESYDVQVIDLATPAKIMSAAQVAASRIVRHALFDPPPHPSVPMPPPSAAPTTFRLRRRPSMRPRARTAPT</sequence>
<evidence type="ECO:0008006" key="6">
    <source>
        <dbReference type="Google" id="ProtNLM"/>
    </source>
</evidence>
<evidence type="ECO:0000313" key="2">
    <source>
        <dbReference type="EMBL" id="AYV46275.1"/>
    </source>
</evidence>
<reference evidence="2 5" key="2">
    <citation type="submission" date="2018-01" db="EMBL/GenBank/DDBJ databases">
        <title>Complete genome sequence of Caulobacter flavus RHGG3.</title>
        <authorList>
            <person name="Yang E."/>
        </authorList>
    </citation>
    <scope>NUCLEOTIDE SEQUENCE [LARGE SCALE GENOMIC DNA]</scope>
    <source>
        <strain evidence="2 5">RHGG3</strain>
    </source>
</reference>
<dbReference type="AlphaFoldDB" id="A0A2N5CQB0"/>
<dbReference type="EMBL" id="PJRQ01000039">
    <property type="protein sequence ID" value="PLR09995.1"/>
    <property type="molecule type" value="Genomic_DNA"/>
</dbReference>
<proteinExistence type="predicted"/>
<dbReference type="RefSeq" id="WP_101714383.1">
    <property type="nucleotide sequence ID" value="NZ_CP026100.1"/>
</dbReference>
<protein>
    <recommendedName>
        <fullName evidence="6">RES domain-containing protein</fullName>
    </recommendedName>
</protein>
<evidence type="ECO:0000313" key="3">
    <source>
        <dbReference type="EMBL" id="PLR09995.1"/>
    </source>
</evidence>
<accession>A0A2N5CQB0</accession>
<dbReference type="KEGG" id="cfh:C1707_08405"/>
<evidence type="ECO:0000313" key="4">
    <source>
        <dbReference type="Proteomes" id="UP000234483"/>
    </source>
</evidence>
<evidence type="ECO:0000256" key="1">
    <source>
        <dbReference type="SAM" id="MobiDB-lite"/>
    </source>
</evidence>
<dbReference type="Proteomes" id="UP000281192">
    <property type="component" value="Chromosome"/>
</dbReference>
<dbReference type="EMBL" id="CP026100">
    <property type="protein sequence ID" value="AYV46275.1"/>
    <property type="molecule type" value="Genomic_DNA"/>
</dbReference>
<feature type="compositionally biased region" description="Basic residues" evidence="1">
    <location>
        <begin position="264"/>
        <end position="280"/>
    </location>
</feature>
<keyword evidence="5" id="KW-1185">Reference proteome</keyword>
<feature type="compositionally biased region" description="Pro residues" evidence="1">
    <location>
        <begin position="245"/>
        <end position="258"/>
    </location>
</feature>
<name>A0A2N5CQB0_9CAUL</name>
<organism evidence="3 4">
    <name type="scientific">Caulobacter flavus</name>
    <dbReference type="NCBI Taxonomy" id="1679497"/>
    <lineage>
        <taxon>Bacteria</taxon>
        <taxon>Pseudomonadati</taxon>
        <taxon>Pseudomonadota</taxon>
        <taxon>Alphaproteobacteria</taxon>
        <taxon>Caulobacterales</taxon>
        <taxon>Caulobacteraceae</taxon>
        <taxon>Caulobacter</taxon>
    </lineage>
</organism>
<gene>
    <name evidence="2" type="ORF">C1707_08405</name>
    <name evidence="3" type="ORF">CFHF_18070</name>
</gene>
<evidence type="ECO:0000313" key="5">
    <source>
        <dbReference type="Proteomes" id="UP000281192"/>
    </source>
</evidence>